<name>A0A5M6CUJ7_9BACT</name>
<keyword evidence="2" id="KW-1185">Reference proteome</keyword>
<dbReference type="Proteomes" id="UP000324479">
    <property type="component" value="Unassembled WGS sequence"/>
</dbReference>
<proteinExistence type="predicted"/>
<dbReference type="AlphaFoldDB" id="A0A5M6CUJ7"/>
<organism evidence="1 2">
    <name type="scientific">Roseiconus nitratireducens</name>
    <dbReference type="NCBI Taxonomy" id="2605748"/>
    <lineage>
        <taxon>Bacteria</taxon>
        <taxon>Pseudomonadati</taxon>
        <taxon>Planctomycetota</taxon>
        <taxon>Planctomycetia</taxon>
        <taxon>Pirellulales</taxon>
        <taxon>Pirellulaceae</taxon>
        <taxon>Roseiconus</taxon>
    </lineage>
</organism>
<dbReference type="InterPro" id="IPR022224">
    <property type="entry name" value="DUF3750"/>
</dbReference>
<sequence>MRQLTVELWAAPIPILGRFADHHWIVIVSDRGINRWEVWQKQHVVDTSWGYLHRNLLPPKANVGYGPSRHVRTWVDGDARDIQHRVENSPTAYPWLNVYRFFPGPNSNTFVEWALGDVSRLTTRAPGAWYARFAGRQIR</sequence>
<dbReference type="EMBL" id="VWOX01000024">
    <property type="protein sequence ID" value="KAA5538927.1"/>
    <property type="molecule type" value="Genomic_DNA"/>
</dbReference>
<accession>A0A5M6CUJ7</accession>
<reference evidence="1 2" key="1">
    <citation type="submission" date="2019-08" db="EMBL/GenBank/DDBJ databases">
        <authorList>
            <person name="Dhanesh K."/>
            <person name="Kumar G."/>
            <person name="Sasikala C."/>
            <person name="Venkata Ramana C."/>
        </authorList>
    </citation>
    <scope>NUCLEOTIDE SEQUENCE [LARGE SCALE GENOMIC DNA]</scope>
    <source>
        <strain evidence="1 2">JC645</strain>
    </source>
</reference>
<dbReference type="Pfam" id="PF12570">
    <property type="entry name" value="DUF3750"/>
    <property type="match status" value="1"/>
</dbReference>
<evidence type="ECO:0000313" key="1">
    <source>
        <dbReference type="EMBL" id="KAA5538927.1"/>
    </source>
</evidence>
<evidence type="ECO:0000313" key="2">
    <source>
        <dbReference type="Proteomes" id="UP000324479"/>
    </source>
</evidence>
<gene>
    <name evidence="1" type="ORF">FYK55_26180</name>
</gene>
<dbReference type="RefSeq" id="WP_150079598.1">
    <property type="nucleotide sequence ID" value="NZ_VWOX01000024.1"/>
</dbReference>
<comment type="caution">
    <text evidence="1">The sequence shown here is derived from an EMBL/GenBank/DDBJ whole genome shotgun (WGS) entry which is preliminary data.</text>
</comment>
<protein>
    <submittedName>
        <fullName evidence="1">DUF3750 domain-containing protein</fullName>
    </submittedName>
</protein>